<comment type="caution">
    <text evidence="1">The sequence shown here is derived from an EMBL/GenBank/DDBJ whole genome shotgun (WGS) entry which is preliminary data.</text>
</comment>
<name>A0A080YWI3_PHYNI</name>
<dbReference type="Proteomes" id="UP000028582">
    <property type="component" value="Unassembled WGS sequence"/>
</dbReference>
<dbReference type="AlphaFoldDB" id="A0A080YWI3"/>
<protein>
    <submittedName>
        <fullName evidence="1">Uncharacterized protein</fullName>
    </submittedName>
</protein>
<evidence type="ECO:0000313" key="2">
    <source>
        <dbReference type="Proteomes" id="UP000028582"/>
    </source>
</evidence>
<gene>
    <name evidence="1" type="ORF">F444_22874</name>
</gene>
<reference evidence="1 2" key="1">
    <citation type="submission" date="2013-11" db="EMBL/GenBank/DDBJ databases">
        <title>The Genome Sequence of Phytophthora parasitica P1976.</title>
        <authorList>
            <consortium name="The Broad Institute Genomics Platform"/>
            <person name="Russ C."/>
            <person name="Tyler B."/>
            <person name="Panabieres F."/>
            <person name="Shan W."/>
            <person name="Tripathy S."/>
            <person name="Grunwald N."/>
            <person name="Machado M."/>
            <person name="Johnson C.S."/>
            <person name="Walker B."/>
            <person name="Young S."/>
            <person name="Zeng Q."/>
            <person name="Gargeya S."/>
            <person name="Fitzgerald M."/>
            <person name="Haas B."/>
            <person name="Abouelleil A."/>
            <person name="Allen A.W."/>
            <person name="Alvarado L."/>
            <person name="Arachchi H.M."/>
            <person name="Berlin A.M."/>
            <person name="Chapman S.B."/>
            <person name="Gainer-Dewar J."/>
            <person name="Goldberg J."/>
            <person name="Griggs A."/>
            <person name="Gujja S."/>
            <person name="Hansen M."/>
            <person name="Howarth C."/>
            <person name="Imamovic A."/>
            <person name="Ireland A."/>
            <person name="Larimer J."/>
            <person name="McCowan C."/>
            <person name="Murphy C."/>
            <person name="Pearson M."/>
            <person name="Poon T.W."/>
            <person name="Priest M."/>
            <person name="Roberts A."/>
            <person name="Saif S."/>
            <person name="Shea T."/>
            <person name="Sisk P."/>
            <person name="Sykes S."/>
            <person name="Wortman J."/>
            <person name="Nusbaum C."/>
            <person name="Birren B."/>
        </authorList>
    </citation>
    <scope>NUCLEOTIDE SEQUENCE [LARGE SCALE GENOMIC DNA]</scope>
    <source>
        <strain evidence="1 2">P1976</strain>
    </source>
</reference>
<sequence length="46" mass="5170">MSIVVKREVYTHKHPVTKEIYSLCGGVGFAKSRCAPLRHTVPWTAD</sequence>
<dbReference type="EMBL" id="ANJA01004832">
    <property type="protein sequence ID" value="ETO58744.1"/>
    <property type="molecule type" value="Genomic_DNA"/>
</dbReference>
<organism evidence="1 2">
    <name type="scientific">Phytophthora nicotianae P1976</name>
    <dbReference type="NCBI Taxonomy" id="1317066"/>
    <lineage>
        <taxon>Eukaryota</taxon>
        <taxon>Sar</taxon>
        <taxon>Stramenopiles</taxon>
        <taxon>Oomycota</taxon>
        <taxon>Peronosporomycetes</taxon>
        <taxon>Peronosporales</taxon>
        <taxon>Peronosporaceae</taxon>
        <taxon>Phytophthora</taxon>
    </lineage>
</organism>
<accession>A0A080YWI3</accession>
<proteinExistence type="predicted"/>
<evidence type="ECO:0000313" key="1">
    <source>
        <dbReference type="EMBL" id="ETO58744.1"/>
    </source>
</evidence>